<dbReference type="STRING" id="1254432.SCE1572_02365"/>
<organism evidence="2 3">
    <name type="scientific">Sorangium cellulosum So0157-2</name>
    <dbReference type="NCBI Taxonomy" id="1254432"/>
    <lineage>
        <taxon>Bacteria</taxon>
        <taxon>Pseudomonadati</taxon>
        <taxon>Myxococcota</taxon>
        <taxon>Polyangia</taxon>
        <taxon>Polyangiales</taxon>
        <taxon>Polyangiaceae</taxon>
        <taxon>Sorangium</taxon>
    </lineage>
</organism>
<evidence type="ECO:0000313" key="2">
    <source>
        <dbReference type="EMBL" id="AGP33456.1"/>
    </source>
</evidence>
<dbReference type="Proteomes" id="UP000014803">
    <property type="component" value="Chromosome"/>
</dbReference>
<accession>S4XLZ4</accession>
<proteinExistence type="predicted"/>
<dbReference type="HOGENOM" id="CLU_3376067_0_0_7"/>
<gene>
    <name evidence="2" type="ORF">SCE1572_02365</name>
</gene>
<feature type="compositionally biased region" description="Low complexity" evidence="1">
    <location>
        <begin position="1"/>
        <end position="16"/>
    </location>
</feature>
<dbReference type="EMBL" id="CP003969">
    <property type="protein sequence ID" value="AGP33456.1"/>
    <property type="molecule type" value="Genomic_DNA"/>
</dbReference>
<evidence type="ECO:0000313" key="3">
    <source>
        <dbReference type="Proteomes" id="UP000014803"/>
    </source>
</evidence>
<dbReference type="KEGG" id="scu:SCE1572_02365"/>
<evidence type="ECO:0000256" key="1">
    <source>
        <dbReference type="SAM" id="MobiDB-lite"/>
    </source>
</evidence>
<reference evidence="2 3" key="1">
    <citation type="journal article" date="2013" name="Sci. Rep.">
        <title>Extraordinary expansion of a Sorangium cellulosum genome from an alkaline milieu.</title>
        <authorList>
            <person name="Han K."/>
            <person name="Li Z.F."/>
            <person name="Peng R."/>
            <person name="Zhu L.P."/>
            <person name="Zhou T."/>
            <person name="Wang L.G."/>
            <person name="Li S.G."/>
            <person name="Zhang X.B."/>
            <person name="Hu W."/>
            <person name="Wu Z.H."/>
            <person name="Qin N."/>
            <person name="Li Y.Z."/>
        </authorList>
    </citation>
    <scope>NUCLEOTIDE SEQUENCE [LARGE SCALE GENOMIC DNA]</scope>
    <source>
        <strain evidence="2 3">So0157-2</strain>
    </source>
</reference>
<sequence>MISAAAARPAAQALSALDRATRRYPARAARDAPP</sequence>
<name>S4XLZ4_SORCE</name>
<protein>
    <submittedName>
        <fullName evidence="2">Uncharacterized protein</fullName>
    </submittedName>
</protein>
<feature type="region of interest" description="Disordered" evidence="1">
    <location>
        <begin position="1"/>
        <end position="34"/>
    </location>
</feature>
<dbReference type="AlphaFoldDB" id="S4XLZ4"/>